<reference evidence="14" key="1">
    <citation type="submission" date="2022-10" db="EMBL/GenBank/DDBJ databases">
        <authorList>
            <person name="Hyden B.L."/>
            <person name="Feng K."/>
            <person name="Yates T."/>
            <person name="Jawdy S."/>
            <person name="Smart L.B."/>
            <person name="Muchero W."/>
        </authorList>
    </citation>
    <scope>NUCLEOTIDE SEQUENCE</scope>
    <source>
        <tissue evidence="14">Shoot tip</tissue>
    </source>
</reference>
<comment type="cofactor">
    <cofactor evidence="2">
        <name>Ca(2+)</name>
        <dbReference type="ChEBI" id="CHEBI:29108"/>
    </cofactor>
</comment>
<comment type="catalytic activity">
    <reaction evidence="1">
        <text>2 a phenolic donor + H2O2 = 2 a phenolic radical donor + 2 H2O</text>
        <dbReference type="Rhea" id="RHEA:56136"/>
        <dbReference type="ChEBI" id="CHEBI:15377"/>
        <dbReference type="ChEBI" id="CHEBI:16240"/>
        <dbReference type="ChEBI" id="CHEBI:139520"/>
        <dbReference type="ChEBI" id="CHEBI:139521"/>
        <dbReference type="EC" id="1.11.1.7"/>
    </reaction>
</comment>
<dbReference type="InterPro" id="IPR019794">
    <property type="entry name" value="Peroxidases_AS"/>
</dbReference>
<dbReference type="InterPro" id="IPR010255">
    <property type="entry name" value="Haem_peroxidase_sf"/>
</dbReference>
<feature type="domain" description="Plant heme peroxidase family profile" evidence="13">
    <location>
        <begin position="22"/>
        <end position="88"/>
    </location>
</feature>
<feature type="domain" description="Plant heme peroxidase family profile" evidence="13">
    <location>
        <begin position="90"/>
        <end position="134"/>
    </location>
</feature>
<dbReference type="PROSITE" id="PS00436">
    <property type="entry name" value="PEROXIDASE_2"/>
    <property type="match status" value="1"/>
</dbReference>
<dbReference type="SUPFAM" id="SSF48113">
    <property type="entry name" value="Heme-dependent peroxidases"/>
    <property type="match status" value="2"/>
</dbReference>
<feature type="signal peptide" evidence="12">
    <location>
        <begin position="1"/>
        <end position="21"/>
    </location>
</feature>
<keyword evidence="8" id="KW-0479">Metal-binding</keyword>
<accession>A0ABQ9C3R8</accession>
<dbReference type="InterPro" id="IPR000823">
    <property type="entry name" value="Peroxidase_pln"/>
</dbReference>
<feature type="chain" id="PRO_5046421575" description="peroxidase" evidence="12">
    <location>
        <begin position="22"/>
        <end position="134"/>
    </location>
</feature>
<comment type="caution">
    <text evidence="14">The sequence shown here is derived from an EMBL/GenBank/DDBJ whole genome shotgun (WGS) entry which is preliminary data.</text>
</comment>
<evidence type="ECO:0000256" key="10">
    <source>
        <dbReference type="ARBA" id="ARBA00023004"/>
    </source>
</evidence>
<dbReference type="EMBL" id="JAPFFI010000005">
    <property type="protein sequence ID" value="KAJ6392728.1"/>
    <property type="molecule type" value="Genomic_DNA"/>
</dbReference>
<evidence type="ECO:0000313" key="14">
    <source>
        <dbReference type="EMBL" id="KAJ6392728.1"/>
    </source>
</evidence>
<proteinExistence type="inferred from homology"/>
<evidence type="ECO:0000256" key="1">
    <source>
        <dbReference type="ARBA" id="ARBA00000189"/>
    </source>
</evidence>
<dbReference type="EC" id="1.11.1.7" evidence="5"/>
<evidence type="ECO:0000256" key="6">
    <source>
        <dbReference type="ARBA" id="ARBA00022559"/>
    </source>
</evidence>
<keyword evidence="9" id="KW-0560">Oxidoreductase</keyword>
<evidence type="ECO:0000256" key="4">
    <source>
        <dbReference type="ARBA" id="ARBA00002322"/>
    </source>
</evidence>
<dbReference type="Pfam" id="PF00141">
    <property type="entry name" value="peroxidase"/>
    <property type="match status" value="1"/>
</dbReference>
<gene>
    <name evidence="14" type="ORF">OIU77_022257</name>
</gene>
<keyword evidence="10" id="KW-0408">Iron</keyword>
<sequence length="134" mass="14521">MSSVLATVICVVMLFWGNSDAQLSPTFYASTCPNVSRIVRGVVEQAARNDVRIGAKLIRMHFHDCFVDGCDGSILLVEANGINSEADTVAVVNRFANSQAAFFDSFAQSMIKMGDLSPLTGRNGEIRADCKRVN</sequence>
<evidence type="ECO:0000256" key="2">
    <source>
        <dbReference type="ARBA" id="ARBA00001913"/>
    </source>
</evidence>
<dbReference type="PANTHER" id="PTHR31388">
    <property type="entry name" value="PEROXIDASE 72-RELATED"/>
    <property type="match status" value="1"/>
</dbReference>
<keyword evidence="12" id="KW-0732">Signal</keyword>
<evidence type="ECO:0000256" key="8">
    <source>
        <dbReference type="ARBA" id="ARBA00022723"/>
    </source>
</evidence>
<evidence type="ECO:0000256" key="11">
    <source>
        <dbReference type="RuleBase" id="RU004241"/>
    </source>
</evidence>
<evidence type="ECO:0000256" key="5">
    <source>
        <dbReference type="ARBA" id="ARBA00012313"/>
    </source>
</evidence>
<organism evidence="14 15">
    <name type="scientific">Salix suchowensis</name>
    <dbReference type="NCBI Taxonomy" id="1278906"/>
    <lineage>
        <taxon>Eukaryota</taxon>
        <taxon>Viridiplantae</taxon>
        <taxon>Streptophyta</taxon>
        <taxon>Embryophyta</taxon>
        <taxon>Tracheophyta</taxon>
        <taxon>Spermatophyta</taxon>
        <taxon>Magnoliopsida</taxon>
        <taxon>eudicotyledons</taxon>
        <taxon>Gunneridae</taxon>
        <taxon>Pentapetalae</taxon>
        <taxon>rosids</taxon>
        <taxon>fabids</taxon>
        <taxon>Malpighiales</taxon>
        <taxon>Salicaceae</taxon>
        <taxon>Saliceae</taxon>
        <taxon>Salix</taxon>
    </lineage>
</organism>
<dbReference type="InterPro" id="IPR002016">
    <property type="entry name" value="Haem_peroxidase"/>
</dbReference>
<evidence type="ECO:0000313" key="15">
    <source>
        <dbReference type="Proteomes" id="UP001141253"/>
    </source>
</evidence>
<comment type="function">
    <text evidence="4">Removal of H(2)O(2), oxidation of toxic reductants, biosynthesis and degradation of lignin, suberization, auxin catabolism, response to environmental stresses such as wounding, pathogen attack and oxidative stress. These functions might be dependent on each isozyme/isoform in each plant tissue.</text>
</comment>
<keyword evidence="7" id="KW-0349">Heme</keyword>
<dbReference type="PRINTS" id="PR00461">
    <property type="entry name" value="PLPEROXIDASE"/>
</dbReference>
<evidence type="ECO:0000256" key="9">
    <source>
        <dbReference type="ARBA" id="ARBA00023002"/>
    </source>
</evidence>
<evidence type="ECO:0000259" key="13">
    <source>
        <dbReference type="PROSITE" id="PS50873"/>
    </source>
</evidence>
<dbReference type="Gene3D" id="1.10.520.10">
    <property type="match status" value="2"/>
</dbReference>
<name>A0ABQ9C3R8_9ROSI</name>
<keyword evidence="15" id="KW-1185">Reference proteome</keyword>
<reference evidence="14" key="2">
    <citation type="journal article" date="2023" name="Int. J. Mol. Sci.">
        <title>De Novo Assembly and Annotation of 11 Diverse Shrub Willow (Salix) Genomes Reveals Novel Gene Organization in Sex-Linked Regions.</title>
        <authorList>
            <person name="Hyden B."/>
            <person name="Feng K."/>
            <person name="Yates T.B."/>
            <person name="Jawdy S."/>
            <person name="Cereghino C."/>
            <person name="Smart L.B."/>
            <person name="Muchero W."/>
        </authorList>
    </citation>
    <scope>NUCLEOTIDE SEQUENCE</scope>
    <source>
        <tissue evidence="14">Shoot tip</tissue>
    </source>
</reference>
<comment type="similarity">
    <text evidence="11">Belongs to the peroxidase family.</text>
</comment>
<keyword evidence="6" id="KW-0575">Peroxidase</keyword>
<dbReference type="Proteomes" id="UP001141253">
    <property type="component" value="Chromosome 1"/>
</dbReference>
<comment type="cofactor">
    <cofactor evidence="3">
        <name>heme b</name>
        <dbReference type="ChEBI" id="CHEBI:60344"/>
    </cofactor>
</comment>
<evidence type="ECO:0000256" key="12">
    <source>
        <dbReference type="SAM" id="SignalP"/>
    </source>
</evidence>
<dbReference type="PROSITE" id="PS50873">
    <property type="entry name" value="PEROXIDASE_4"/>
    <property type="match status" value="2"/>
</dbReference>
<evidence type="ECO:0000256" key="7">
    <source>
        <dbReference type="ARBA" id="ARBA00022617"/>
    </source>
</evidence>
<evidence type="ECO:0000256" key="3">
    <source>
        <dbReference type="ARBA" id="ARBA00001970"/>
    </source>
</evidence>
<protein>
    <recommendedName>
        <fullName evidence="5">peroxidase</fullName>
        <ecNumber evidence="5">1.11.1.7</ecNumber>
    </recommendedName>
</protein>
<dbReference type="PANTHER" id="PTHR31388:SF147">
    <property type="entry name" value="PEROXIDASE 58"/>
    <property type="match status" value="1"/>
</dbReference>